<gene>
    <name evidence="1" type="ORF">CSSPJE1EN1_LOCUS5791</name>
</gene>
<sequence>MGKQSSRKSHLLTHLSGLLPDVAEQGGLGEGGQKPIDWAPIDTKCIVLKLNLIKEHLSSAILSGCLAGVDVGKELVNLYSQEKVAPDANELIEVDNYNFEISDTSLHLAPQDTQVTYESILQPLREAFQEVMPWEKGKD</sequence>
<proteinExistence type="predicted"/>
<name>A0ABP0W0M5_9BRYO</name>
<protein>
    <submittedName>
        <fullName evidence="1">Uncharacterized protein</fullName>
    </submittedName>
</protein>
<evidence type="ECO:0000313" key="1">
    <source>
        <dbReference type="EMBL" id="CAK9260313.1"/>
    </source>
</evidence>
<accession>A0ABP0W0M5</accession>
<dbReference type="EMBL" id="OZ020108">
    <property type="protein sequence ID" value="CAK9260313.1"/>
    <property type="molecule type" value="Genomic_DNA"/>
</dbReference>
<reference evidence="1" key="1">
    <citation type="submission" date="2024-02" db="EMBL/GenBank/DDBJ databases">
        <authorList>
            <consortium name="ELIXIR-Norway"/>
            <consortium name="Elixir Norway"/>
        </authorList>
    </citation>
    <scope>NUCLEOTIDE SEQUENCE</scope>
</reference>
<organism evidence="1 2">
    <name type="scientific">Sphagnum jensenii</name>
    <dbReference type="NCBI Taxonomy" id="128206"/>
    <lineage>
        <taxon>Eukaryota</taxon>
        <taxon>Viridiplantae</taxon>
        <taxon>Streptophyta</taxon>
        <taxon>Embryophyta</taxon>
        <taxon>Bryophyta</taxon>
        <taxon>Sphagnophytina</taxon>
        <taxon>Sphagnopsida</taxon>
        <taxon>Sphagnales</taxon>
        <taxon>Sphagnaceae</taxon>
        <taxon>Sphagnum</taxon>
    </lineage>
</organism>
<keyword evidence="2" id="KW-1185">Reference proteome</keyword>
<dbReference type="Proteomes" id="UP001497444">
    <property type="component" value="Chromosome 13"/>
</dbReference>
<evidence type="ECO:0000313" key="2">
    <source>
        <dbReference type="Proteomes" id="UP001497444"/>
    </source>
</evidence>